<evidence type="ECO:0000313" key="2">
    <source>
        <dbReference type="EMBL" id="XCF16196.1"/>
    </source>
</evidence>
<dbReference type="KEGG" id="hanx:ABSL23_13250"/>
<keyword evidence="1" id="KW-0812">Transmembrane</keyword>
<dbReference type="GeneID" id="91110132"/>
<reference evidence="2" key="1">
    <citation type="submission" date="2024-06" db="EMBL/GenBank/DDBJ databases">
        <title>Genome Sequence of an extremely halophilic archaeon isolated from Permian era halite, Salado Formation, Carlsbad, New Mexico: Halobacterium sp. strain NMX12-1.</title>
        <authorList>
            <person name="Sotoa L."/>
            <person name="DasSarma P."/>
            <person name="Anton B.P."/>
            <person name="Vincze T."/>
            <person name="Verma I."/>
            <person name="Eralp B."/>
            <person name="Powers D.W."/>
            <person name="Dozier B.L."/>
            <person name="Roberts R.J."/>
            <person name="DasSarma S."/>
        </authorList>
    </citation>
    <scope>NUCLEOTIDE SEQUENCE</scope>
    <source>
        <strain evidence="2">NMX12-1</strain>
    </source>
</reference>
<proteinExistence type="predicted"/>
<organism evidence="2">
    <name type="scientific">Halobacterium sp. NMX12-1</name>
    <dbReference type="NCBI Taxonomy" id="3166650"/>
    <lineage>
        <taxon>Archaea</taxon>
        <taxon>Methanobacteriati</taxon>
        <taxon>Methanobacteriota</taxon>
        <taxon>Stenosarchaea group</taxon>
        <taxon>Halobacteria</taxon>
        <taxon>Halobacteriales</taxon>
        <taxon>Halobacteriaceae</taxon>
        <taxon>Halobacterium</taxon>
    </lineage>
</organism>
<keyword evidence="1" id="KW-0472">Membrane</keyword>
<dbReference type="AlphaFoldDB" id="A0AAU8CB35"/>
<dbReference type="EMBL" id="CP159204">
    <property type="protein sequence ID" value="XCF16196.1"/>
    <property type="molecule type" value="Genomic_DNA"/>
</dbReference>
<name>A0AAU8CB35_9EURY</name>
<feature type="transmembrane region" description="Helical" evidence="1">
    <location>
        <begin position="48"/>
        <end position="71"/>
    </location>
</feature>
<accession>A0AAU8CB35</accession>
<evidence type="ECO:0000256" key="1">
    <source>
        <dbReference type="SAM" id="Phobius"/>
    </source>
</evidence>
<gene>
    <name evidence="2" type="ORF">ABSL23_13250</name>
</gene>
<dbReference type="RefSeq" id="WP_353634075.1">
    <property type="nucleotide sequence ID" value="NZ_CP159204.1"/>
</dbReference>
<feature type="transmembrane region" description="Helical" evidence="1">
    <location>
        <begin position="20"/>
        <end position="41"/>
    </location>
</feature>
<evidence type="ECO:0008006" key="3">
    <source>
        <dbReference type="Google" id="ProtNLM"/>
    </source>
</evidence>
<keyword evidence="1" id="KW-1133">Transmembrane helix</keyword>
<sequence>MDEALEVVELAADAGFEGALVWVFRLLGLVVALAGLGLWLLADFSLLWLPAALLAVGLLLAVVPDLLLSLVELAG</sequence>
<protein>
    <recommendedName>
        <fullName evidence="3">Major facilitator superfamily (MFS) profile domain-containing protein</fullName>
    </recommendedName>
</protein>